<dbReference type="Proteomes" id="UP001501442">
    <property type="component" value="Unassembled WGS sequence"/>
</dbReference>
<proteinExistence type="inferred from homology"/>
<protein>
    <submittedName>
        <fullName evidence="3">Cytochrome P450</fullName>
    </submittedName>
</protein>
<comment type="caution">
    <text evidence="3">The sequence shown here is derived from an EMBL/GenBank/DDBJ whole genome shotgun (WGS) entry which is preliminary data.</text>
</comment>
<evidence type="ECO:0000256" key="1">
    <source>
        <dbReference type="ARBA" id="ARBA00010617"/>
    </source>
</evidence>
<keyword evidence="2" id="KW-0408">Iron</keyword>
<keyword evidence="2" id="KW-0560">Oxidoreductase</keyword>
<dbReference type="InterPro" id="IPR001128">
    <property type="entry name" value="Cyt_P450"/>
</dbReference>
<evidence type="ECO:0000256" key="2">
    <source>
        <dbReference type="RuleBase" id="RU000461"/>
    </source>
</evidence>
<organism evidence="3 4">
    <name type="scientific">Actinoallomurus vinaceus</name>
    <dbReference type="NCBI Taxonomy" id="1080074"/>
    <lineage>
        <taxon>Bacteria</taxon>
        <taxon>Bacillati</taxon>
        <taxon>Actinomycetota</taxon>
        <taxon>Actinomycetes</taxon>
        <taxon>Streptosporangiales</taxon>
        <taxon>Thermomonosporaceae</taxon>
        <taxon>Actinoallomurus</taxon>
    </lineage>
</organism>
<name>A0ABP8UV00_9ACTN</name>
<keyword evidence="2" id="KW-0479">Metal-binding</keyword>
<dbReference type="PRINTS" id="PR00385">
    <property type="entry name" value="P450"/>
</dbReference>
<accession>A0ABP8UV00</accession>
<keyword evidence="2" id="KW-0349">Heme</keyword>
<dbReference type="InterPro" id="IPR017972">
    <property type="entry name" value="Cyt_P450_CS"/>
</dbReference>
<sequence>MTTPTDQVCPFPFAPSNPFHPPAEHAKMRESEPVARVRLPTGHLAWVVTRYADVRQVCSDQRFSKEAITRPGAPRLMPIQRGSKSLVITDPPEHTRLRRIVTREFSARRVETMRPHIEELTERLLDRMAENGPPADLIGALSLPLPITVICEMLGVPPADQEGFQSWTDQMLTISTSGGAPAEEVRASAGRLRGYLSGLIAEKLRGSDDDLLTALGRAHAEDDRLSEEELLAFAMTLLAAGYHTTTAAITHFVFHLLHEPTRYRRLVDDPALIPSAVEELLRFSQIGGGAGTMRIATEDVPIGDVVIRAGEVVIPLFNSANRDEDVFPDAGRLDLAREDNPQIGFGHGIHFCLGAQLGRVELQVVLHALVRRFPELRLAAVEDEIVWQPGLAFPRPVALPLAW</sequence>
<dbReference type="SUPFAM" id="SSF48264">
    <property type="entry name" value="Cytochrome P450"/>
    <property type="match status" value="1"/>
</dbReference>
<dbReference type="PROSITE" id="PS00086">
    <property type="entry name" value="CYTOCHROME_P450"/>
    <property type="match status" value="1"/>
</dbReference>
<dbReference type="RefSeq" id="WP_345442319.1">
    <property type="nucleotide sequence ID" value="NZ_BAABHK010000024.1"/>
</dbReference>
<comment type="similarity">
    <text evidence="1 2">Belongs to the cytochrome P450 family.</text>
</comment>
<evidence type="ECO:0000313" key="3">
    <source>
        <dbReference type="EMBL" id="GAA4638775.1"/>
    </source>
</evidence>
<dbReference type="PANTHER" id="PTHR46696">
    <property type="entry name" value="P450, PUTATIVE (EUROFUNG)-RELATED"/>
    <property type="match status" value="1"/>
</dbReference>
<dbReference type="PRINTS" id="PR00359">
    <property type="entry name" value="BP450"/>
</dbReference>
<dbReference type="InterPro" id="IPR002397">
    <property type="entry name" value="Cyt_P450_B"/>
</dbReference>
<keyword evidence="4" id="KW-1185">Reference proteome</keyword>
<dbReference type="Pfam" id="PF00067">
    <property type="entry name" value="p450"/>
    <property type="match status" value="1"/>
</dbReference>
<evidence type="ECO:0000313" key="4">
    <source>
        <dbReference type="Proteomes" id="UP001501442"/>
    </source>
</evidence>
<reference evidence="4" key="1">
    <citation type="journal article" date="2019" name="Int. J. Syst. Evol. Microbiol.">
        <title>The Global Catalogue of Microorganisms (GCM) 10K type strain sequencing project: providing services to taxonomists for standard genome sequencing and annotation.</title>
        <authorList>
            <consortium name="The Broad Institute Genomics Platform"/>
            <consortium name="The Broad Institute Genome Sequencing Center for Infectious Disease"/>
            <person name="Wu L."/>
            <person name="Ma J."/>
        </authorList>
    </citation>
    <scope>NUCLEOTIDE SEQUENCE [LARGE SCALE GENOMIC DNA]</scope>
    <source>
        <strain evidence="4">JCM 17939</strain>
    </source>
</reference>
<dbReference type="Gene3D" id="1.10.630.10">
    <property type="entry name" value="Cytochrome P450"/>
    <property type="match status" value="1"/>
</dbReference>
<dbReference type="InterPro" id="IPR036396">
    <property type="entry name" value="Cyt_P450_sf"/>
</dbReference>
<dbReference type="PANTHER" id="PTHR46696:SF1">
    <property type="entry name" value="CYTOCHROME P450 YJIB-RELATED"/>
    <property type="match status" value="1"/>
</dbReference>
<gene>
    <name evidence="3" type="ORF">GCM10023196_097840</name>
</gene>
<keyword evidence="2" id="KW-0503">Monooxygenase</keyword>
<dbReference type="CDD" id="cd11031">
    <property type="entry name" value="Cyp158A-like"/>
    <property type="match status" value="1"/>
</dbReference>
<dbReference type="EMBL" id="BAABHK010000024">
    <property type="protein sequence ID" value="GAA4638775.1"/>
    <property type="molecule type" value="Genomic_DNA"/>
</dbReference>